<feature type="non-terminal residue" evidence="6">
    <location>
        <position position="1"/>
    </location>
</feature>
<comment type="caution">
    <text evidence="6">The sequence shown here is derived from an EMBL/GenBank/DDBJ whole genome shotgun (WGS) entry which is preliminary data.</text>
</comment>
<evidence type="ECO:0000256" key="1">
    <source>
        <dbReference type="ARBA" id="ARBA00023016"/>
    </source>
</evidence>
<dbReference type="Proteomes" id="UP000193689">
    <property type="component" value="Unassembled WGS sequence"/>
</dbReference>
<dbReference type="CDD" id="cd06464">
    <property type="entry name" value="ACD_sHsps-like"/>
    <property type="match status" value="1"/>
</dbReference>
<feature type="region of interest" description="Disordered" evidence="4">
    <location>
        <begin position="82"/>
        <end position="149"/>
    </location>
</feature>
<feature type="non-terminal residue" evidence="6">
    <location>
        <position position="213"/>
    </location>
</feature>
<evidence type="ECO:0000256" key="4">
    <source>
        <dbReference type="SAM" id="MobiDB-lite"/>
    </source>
</evidence>
<dbReference type="OrthoDB" id="1431247at2759"/>
<evidence type="ECO:0000256" key="2">
    <source>
        <dbReference type="PROSITE-ProRule" id="PRU00285"/>
    </source>
</evidence>
<evidence type="ECO:0000259" key="5">
    <source>
        <dbReference type="PROSITE" id="PS01031"/>
    </source>
</evidence>
<dbReference type="Pfam" id="PF00011">
    <property type="entry name" value="HSP20"/>
    <property type="match status" value="1"/>
</dbReference>
<dbReference type="InParanoid" id="A0A1Y2DI53"/>
<dbReference type="PROSITE" id="PS01031">
    <property type="entry name" value="SHSP"/>
    <property type="match status" value="1"/>
</dbReference>
<dbReference type="GeneID" id="63770960"/>
<dbReference type="InterPro" id="IPR031107">
    <property type="entry name" value="Small_HSP"/>
</dbReference>
<sequence>YTAEPNFSGLFRLIDDFDKYSSQATGSDDGQINRRGQHQIMQTFTPKFDLRETETAYELHGELPGIEKDAVHIEFNDEQTISIRGRVERSHNLHSGGDDDENPEKPVMVGRKGSADNGSDHNNKKGAHQNGGSSSTTDVAKANESDTQVSAATVPANKVKYWVSERSVGEFSRSFSFPQRVDSEHVTAALNNGVLNVTVPKAQKPLGRRIAIN</sequence>
<dbReference type="InterPro" id="IPR002068">
    <property type="entry name" value="A-crystallin/Hsp20_dom"/>
</dbReference>
<dbReference type="SUPFAM" id="SSF49764">
    <property type="entry name" value="HSP20-like chaperones"/>
    <property type="match status" value="1"/>
</dbReference>
<keyword evidence="7" id="KW-1185">Reference proteome</keyword>
<feature type="domain" description="SHSP" evidence="5">
    <location>
        <begin position="39"/>
        <end position="213"/>
    </location>
</feature>
<evidence type="ECO:0000256" key="3">
    <source>
        <dbReference type="RuleBase" id="RU003616"/>
    </source>
</evidence>
<dbReference type="STRING" id="1141098.A0A1Y2DI53"/>
<accession>A0A1Y2DI53</accession>
<comment type="similarity">
    <text evidence="2 3">Belongs to the small heat shock protein (HSP20) family.</text>
</comment>
<evidence type="ECO:0000313" key="7">
    <source>
        <dbReference type="Proteomes" id="UP000193689"/>
    </source>
</evidence>
<dbReference type="InterPro" id="IPR008978">
    <property type="entry name" value="HSP20-like_chaperone"/>
</dbReference>
<organism evidence="6 7">
    <name type="scientific">Pseudomassariella vexata</name>
    <dbReference type="NCBI Taxonomy" id="1141098"/>
    <lineage>
        <taxon>Eukaryota</taxon>
        <taxon>Fungi</taxon>
        <taxon>Dikarya</taxon>
        <taxon>Ascomycota</taxon>
        <taxon>Pezizomycotina</taxon>
        <taxon>Sordariomycetes</taxon>
        <taxon>Xylariomycetidae</taxon>
        <taxon>Amphisphaeriales</taxon>
        <taxon>Pseudomassariaceae</taxon>
        <taxon>Pseudomassariella</taxon>
    </lineage>
</organism>
<dbReference type="PANTHER" id="PTHR11527">
    <property type="entry name" value="HEAT-SHOCK PROTEIN 20 FAMILY MEMBER"/>
    <property type="match status" value="1"/>
</dbReference>
<dbReference type="Gene3D" id="2.60.40.790">
    <property type="match status" value="1"/>
</dbReference>
<dbReference type="EMBL" id="MCFJ01000015">
    <property type="protein sequence ID" value="ORY58919.1"/>
    <property type="molecule type" value="Genomic_DNA"/>
</dbReference>
<protein>
    <submittedName>
        <fullName evidence="6">Heat shock protein 30</fullName>
    </submittedName>
</protein>
<proteinExistence type="inferred from homology"/>
<dbReference type="AlphaFoldDB" id="A0A1Y2DI53"/>
<name>A0A1Y2DI53_9PEZI</name>
<keyword evidence="1 6" id="KW-0346">Stress response</keyword>
<gene>
    <name evidence="6" type="ORF">BCR38DRAFT_318942</name>
</gene>
<evidence type="ECO:0000313" key="6">
    <source>
        <dbReference type="EMBL" id="ORY58919.1"/>
    </source>
</evidence>
<dbReference type="RefSeq" id="XP_040711731.1">
    <property type="nucleotide sequence ID" value="XM_040854748.1"/>
</dbReference>
<reference evidence="6 7" key="1">
    <citation type="submission" date="2016-07" db="EMBL/GenBank/DDBJ databases">
        <title>Pervasive Adenine N6-methylation of Active Genes in Fungi.</title>
        <authorList>
            <consortium name="DOE Joint Genome Institute"/>
            <person name="Mondo S.J."/>
            <person name="Dannebaum R.O."/>
            <person name="Kuo R.C."/>
            <person name="Labutti K."/>
            <person name="Haridas S."/>
            <person name="Kuo A."/>
            <person name="Salamov A."/>
            <person name="Ahrendt S.R."/>
            <person name="Lipzen A."/>
            <person name="Sullivan W."/>
            <person name="Andreopoulos W.B."/>
            <person name="Clum A."/>
            <person name="Lindquist E."/>
            <person name="Daum C."/>
            <person name="Ramamoorthy G.K."/>
            <person name="Gryganskyi A."/>
            <person name="Culley D."/>
            <person name="Magnuson J.K."/>
            <person name="James T.Y."/>
            <person name="O'Malley M.A."/>
            <person name="Stajich J.E."/>
            <person name="Spatafora J.W."/>
            <person name="Visel A."/>
            <person name="Grigoriev I.V."/>
        </authorList>
    </citation>
    <scope>NUCLEOTIDE SEQUENCE [LARGE SCALE GENOMIC DNA]</scope>
    <source>
        <strain evidence="6 7">CBS 129021</strain>
    </source>
</reference>